<comment type="caution">
    <text evidence="2">The sequence shown here is derived from an EMBL/GenBank/DDBJ whole genome shotgun (WGS) entry which is preliminary data.</text>
</comment>
<dbReference type="EMBL" id="PCXE01000038">
    <property type="protein sequence ID" value="PIR26120.1"/>
    <property type="molecule type" value="Genomic_DNA"/>
</dbReference>
<feature type="region of interest" description="Disordered" evidence="1">
    <location>
        <begin position="65"/>
        <end position="113"/>
    </location>
</feature>
<feature type="region of interest" description="Disordered" evidence="1">
    <location>
        <begin position="30"/>
        <end position="49"/>
    </location>
</feature>
<reference evidence="2 3" key="1">
    <citation type="submission" date="2017-09" db="EMBL/GenBank/DDBJ databases">
        <title>Depth-based differentiation of microbial function through sediment-hosted aquifers and enrichment of novel symbionts in the deep terrestrial subsurface.</title>
        <authorList>
            <person name="Probst A.J."/>
            <person name="Ladd B."/>
            <person name="Jarett J.K."/>
            <person name="Geller-Mcgrath D.E."/>
            <person name="Sieber C.M."/>
            <person name="Emerson J.B."/>
            <person name="Anantharaman K."/>
            <person name="Thomas B.C."/>
            <person name="Malmstrom R."/>
            <person name="Stieglmeier M."/>
            <person name="Klingl A."/>
            <person name="Woyke T."/>
            <person name="Ryan C.M."/>
            <person name="Banfield J.F."/>
        </authorList>
    </citation>
    <scope>NUCLEOTIDE SEQUENCE [LARGE SCALE GENOMIC DNA]</scope>
    <source>
        <strain evidence="2">CG11_big_fil_rev_8_21_14_0_20_43_10</strain>
    </source>
</reference>
<dbReference type="AlphaFoldDB" id="A0A2H0PVQ7"/>
<gene>
    <name evidence="2" type="ORF">COV41_02215</name>
</gene>
<protein>
    <submittedName>
        <fullName evidence="2">Uncharacterized protein</fullName>
    </submittedName>
</protein>
<evidence type="ECO:0000313" key="3">
    <source>
        <dbReference type="Proteomes" id="UP000236846"/>
    </source>
</evidence>
<name>A0A2H0PVQ7_9BACT</name>
<sequence>MSMITRYELNNKLYKLAQNGIIEYTIMQLNPENSSAQPERRNQKTRTQKRWWKDSWGKWHFTEVPVLRPGEVPESPPDDPSLTKEKTKPKKTKPESKDNWTTWIAESEPGKNK</sequence>
<feature type="compositionally biased region" description="Basic and acidic residues" evidence="1">
    <location>
        <begin position="81"/>
        <end position="98"/>
    </location>
</feature>
<dbReference type="Proteomes" id="UP000236846">
    <property type="component" value="Unassembled WGS sequence"/>
</dbReference>
<proteinExistence type="predicted"/>
<accession>A0A2H0PVQ7</accession>
<evidence type="ECO:0000313" key="2">
    <source>
        <dbReference type="EMBL" id="PIR26120.1"/>
    </source>
</evidence>
<evidence type="ECO:0000256" key="1">
    <source>
        <dbReference type="SAM" id="MobiDB-lite"/>
    </source>
</evidence>
<organism evidence="2 3">
    <name type="scientific">Candidatus Brennerbacteria bacterium CG11_big_fil_rev_8_21_14_0_20_43_10</name>
    <dbReference type="NCBI Taxonomy" id="1974523"/>
    <lineage>
        <taxon>Bacteria</taxon>
        <taxon>Candidatus Brenneribacteriota</taxon>
    </lineage>
</organism>